<evidence type="ECO:0000259" key="4">
    <source>
        <dbReference type="PROSITE" id="PS51077"/>
    </source>
</evidence>
<dbReference type="InterPro" id="IPR029016">
    <property type="entry name" value="GAF-like_dom_sf"/>
</dbReference>
<keyword evidence="3" id="KW-0804">Transcription</keyword>
<evidence type="ECO:0000256" key="1">
    <source>
        <dbReference type="ARBA" id="ARBA00023015"/>
    </source>
</evidence>
<evidence type="ECO:0000256" key="2">
    <source>
        <dbReference type="ARBA" id="ARBA00023125"/>
    </source>
</evidence>
<keyword evidence="7" id="KW-1185">Reference proteome</keyword>
<comment type="caution">
    <text evidence="6">The sequence shown here is derived from an EMBL/GenBank/DDBJ whole genome shotgun (WGS) entry which is preliminary data.</text>
</comment>
<evidence type="ECO:0000256" key="3">
    <source>
        <dbReference type="ARBA" id="ARBA00023163"/>
    </source>
</evidence>
<dbReference type="Gene3D" id="3.30.450.40">
    <property type="match status" value="1"/>
</dbReference>
<sequence length="255" mass="26945">MPGSIQSIERAAAILRLLAAAPSPLRLTEISSSIQLSRGTVHGILRTLGDVGFVDQDRVTGRYLIGEGLAALGGRHVDPNELRARCMNWADPLAARSGEAVRVAVLEGGDARVVHYVFRPDHSSQKGDVGALLPGHATALGKVLLAFHPAAAQTLTDPTLTRYTPRTITSRSLLVGELTQIRRQGYAVDRGERQLDLAGLAAPLTGLGGLVVGTIGIHGAVDRICDPAGAPRPRLLALVQECARTIGRELTTSRT</sequence>
<evidence type="ECO:0000313" key="6">
    <source>
        <dbReference type="EMBL" id="MBT0772735.1"/>
    </source>
</evidence>
<dbReference type="InterPro" id="IPR014757">
    <property type="entry name" value="Tscrpt_reg_IclR_C"/>
</dbReference>
<organism evidence="6 7">
    <name type="scientific">Kineosporia corallincola</name>
    <dbReference type="NCBI Taxonomy" id="2835133"/>
    <lineage>
        <taxon>Bacteria</taxon>
        <taxon>Bacillati</taxon>
        <taxon>Actinomycetota</taxon>
        <taxon>Actinomycetes</taxon>
        <taxon>Kineosporiales</taxon>
        <taxon>Kineosporiaceae</taxon>
        <taxon>Kineosporia</taxon>
    </lineage>
</organism>
<dbReference type="Pfam" id="PF01614">
    <property type="entry name" value="IclR_C"/>
    <property type="match status" value="1"/>
</dbReference>
<dbReference type="EMBL" id="JAHBAY010000013">
    <property type="protein sequence ID" value="MBT0772735.1"/>
    <property type="molecule type" value="Genomic_DNA"/>
</dbReference>
<dbReference type="InterPro" id="IPR050707">
    <property type="entry name" value="HTH_MetabolicPath_Reg"/>
</dbReference>
<name>A0ABS5TP08_9ACTN</name>
<protein>
    <submittedName>
        <fullName evidence="6">IclR family transcriptional regulator</fullName>
    </submittedName>
</protein>
<dbReference type="Proteomes" id="UP001197247">
    <property type="component" value="Unassembled WGS sequence"/>
</dbReference>
<evidence type="ECO:0000259" key="5">
    <source>
        <dbReference type="PROSITE" id="PS51078"/>
    </source>
</evidence>
<dbReference type="RefSeq" id="WP_214159270.1">
    <property type="nucleotide sequence ID" value="NZ_JAHBAY010000013.1"/>
</dbReference>
<keyword evidence="1" id="KW-0805">Transcription regulation</keyword>
<dbReference type="Pfam" id="PF09339">
    <property type="entry name" value="HTH_IclR"/>
    <property type="match status" value="1"/>
</dbReference>
<dbReference type="InterPro" id="IPR036390">
    <property type="entry name" value="WH_DNA-bd_sf"/>
</dbReference>
<evidence type="ECO:0000313" key="7">
    <source>
        <dbReference type="Proteomes" id="UP001197247"/>
    </source>
</evidence>
<feature type="domain" description="HTH iclR-type" evidence="4">
    <location>
        <begin position="5"/>
        <end position="67"/>
    </location>
</feature>
<dbReference type="SUPFAM" id="SSF55781">
    <property type="entry name" value="GAF domain-like"/>
    <property type="match status" value="1"/>
</dbReference>
<dbReference type="InterPro" id="IPR036388">
    <property type="entry name" value="WH-like_DNA-bd_sf"/>
</dbReference>
<gene>
    <name evidence="6" type="ORF">KIH74_27570</name>
</gene>
<dbReference type="SMART" id="SM00346">
    <property type="entry name" value="HTH_ICLR"/>
    <property type="match status" value="1"/>
</dbReference>
<dbReference type="InterPro" id="IPR005471">
    <property type="entry name" value="Tscrpt_reg_IclR_N"/>
</dbReference>
<reference evidence="6 7" key="1">
    <citation type="submission" date="2021-05" db="EMBL/GenBank/DDBJ databases">
        <title>Kineosporia and Streptomyces sp. nov. two new marine actinobacteria isolated from Coral.</title>
        <authorList>
            <person name="Buangrab K."/>
            <person name="Sutthacheep M."/>
            <person name="Yeemin T."/>
            <person name="Harunari E."/>
            <person name="Igarashi Y."/>
            <person name="Kanchanasin P."/>
            <person name="Tanasupawat S."/>
            <person name="Phongsopitanun W."/>
        </authorList>
    </citation>
    <scope>NUCLEOTIDE SEQUENCE [LARGE SCALE GENOMIC DNA]</scope>
    <source>
        <strain evidence="6 7">J2-2</strain>
    </source>
</reference>
<dbReference type="SUPFAM" id="SSF46785">
    <property type="entry name" value="Winged helix' DNA-binding domain"/>
    <property type="match status" value="1"/>
</dbReference>
<dbReference type="Gene3D" id="1.10.10.10">
    <property type="entry name" value="Winged helix-like DNA-binding domain superfamily/Winged helix DNA-binding domain"/>
    <property type="match status" value="1"/>
</dbReference>
<dbReference type="PANTHER" id="PTHR30136">
    <property type="entry name" value="HELIX-TURN-HELIX TRANSCRIPTIONAL REGULATOR, ICLR FAMILY"/>
    <property type="match status" value="1"/>
</dbReference>
<accession>A0ABS5TP08</accession>
<feature type="domain" description="IclR-ED" evidence="5">
    <location>
        <begin position="68"/>
        <end position="252"/>
    </location>
</feature>
<dbReference type="PROSITE" id="PS51078">
    <property type="entry name" value="ICLR_ED"/>
    <property type="match status" value="1"/>
</dbReference>
<keyword evidence="2" id="KW-0238">DNA-binding</keyword>
<dbReference type="PANTHER" id="PTHR30136:SF24">
    <property type="entry name" value="HTH-TYPE TRANSCRIPTIONAL REPRESSOR ALLR"/>
    <property type="match status" value="1"/>
</dbReference>
<proteinExistence type="predicted"/>
<dbReference type="PROSITE" id="PS51077">
    <property type="entry name" value="HTH_ICLR"/>
    <property type="match status" value="1"/>
</dbReference>